<dbReference type="EMBL" id="GBXM01041197">
    <property type="protein sequence ID" value="JAH67380.1"/>
    <property type="molecule type" value="Transcribed_RNA"/>
</dbReference>
<sequence length="11" mass="1264">MPQCSDRDTVL</sequence>
<name>A0A0E9UZ01_ANGAN</name>
<evidence type="ECO:0000313" key="1">
    <source>
        <dbReference type="EMBL" id="JAH71027.1"/>
    </source>
</evidence>
<reference evidence="1" key="1">
    <citation type="submission" date="2014-11" db="EMBL/GenBank/DDBJ databases">
        <authorList>
            <person name="Amaro Gonzalez C."/>
        </authorList>
    </citation>
    <scope>NUCLEOTIDE SEQUENCE</scope>
</reference>
<protein>
    <submittedName>
        <fullName evidence="1">Uncharacterized protein</fullName>
    </submittedName>
</protein>
<proteinExistence type="predicted"/>
<organism evidence="1">
    <name type="scientific">Anguilla anguilla</name>
    <name type="common">European freshwater eel</name>
    <name type="synonym">Muraena anguilla</name>
    <dbReference type="NCBI Taxonomy" id="7936"/>
    <lineage>
        <taxon>Eukaryota</taxon>
        <taxon>Metazoa</taxon>
        <taxon>Chordata</taxon>
        <taxon>Craniata</taxon>
        <taxon>Vertebrata</taxon>
        <taxon>Euteleostomi</taxon>
        <taxon>Actinopterygii</taxon>
        <taxon>Neopterygii</taxon>
        <taxon>Teleostei</taxon>
        <taxon>Anguilliformes</taxon>
        <taxon>Anguillidae</taxon>
        <taxon>Anguilla</taxon>
    </lineage>
</organism>
<dbReference type="EMBL" id="GBXM01037550">
    <property type="protein sequence ID" value="JAH71027.1"/>
    <property type="molecule type" value="Transcribed_RNA"/>
</dbReference>
<reference evidence="1" key="2">
    <citation type="journal article" date="2015" name="Fish Shellfish Immunol.">
        <title>Early steps in the European eel (Anguilla anguilla)-Vibrio vulnificus interaction in the gills: Role of the RtxA13 toxin.</title>
        <authorList>
            <person name="Callol A."/>
            <person name="Pajuelo D."/>
            <person name="Ebbesson L."/>
            <person name="Teles M."/>
            <person name="MacKenzie S."/>
            <person name="Amaro C."/>
        </authorList>
    </citation>
    <scope>NUCLEOTIDE SEQUENCE</scope>
</reference>
<accession>A0A0E9UZ01</accession>